<organism evidence="2 3">
    <name type="scientific">Archaeoglobus profundus (strain DSM 5631 / JCM 9629 / NBRC 100127 / Av18)</name>
    <dbReference type="NCBI Taxonomy" id="572546"/>
    <lineage>
        <taxon>Archaea</taxon>
        <taxon>Methanobacteriati</taxon>
        <taxon>Methanobacteriota</taxon>
        <taxon>Archaeoglobi</taxon>
        <taxon>Archaeoglobales</taxon>
        <taxon>Archaeoglobaceae</taxon>
        <taxon>Archaeoglobus</taxon>
    </lineage>
</organism>
<dbReference type="GO" id="GO:0050660">
    <property type="term" value="F:flavin adenine dinucleotide binding"/>
    <property type="evidence" value="ECO:0007669"/>
    <property type="project" value="UniProtKB-UniRule"/>
</dbReference>
<dbReference type="InterPro" id="IPR003669">
    <property type="entry name" value="Thymidylate_synthase_ThyX"/>
</dbReference>
<evidence type="ECO:0000313" key="2">
    <source>
        <dbReference type="EMBL" id="ADB57323.1"/>
    </source>
</evidence>
<dbReference type="PANTHER" id="PTHR34934:SF1">
    <property type="entry name" value="FLAVIN-DEPENDENT THYMIDYLATE SYNTHASE"/>
    <property type="match status" value="1"/>
</dbReference>
<dbReference type="GO" id="GO:0032259">
    <property type="term" value="P:methylation"/>
    <property type="evidence" value="ECO:0007669"/>
    <property type="project" value="UniProtKB-KW"/>
</dbReference>
<keyword evidence="1" id="KW-0521">NADP</keyword>
<feature type="active site" description="Involved in ionization of N3 of dUMP, leading to its activation" evidence="1">
    <location>
        <position position="190"/>
    </location>
</feature>
<comment type="subunit">
    <text evidence="1">Homotetramer.</text>
</comment>
<comment type="cofactor">
    <cofactor evidence="1">
        <name>FAD</name>
        <dbReference type="ChEBI" id="CHEBI:57692"/>
    </cofactor>
    <text evidence="1">Binds 4 FAD per tetramer. Each FAD binding site is formed by three monomers.</text>
</comment>
<dbReference type="UniPathway" id="UPA00575"/>
<feature type="binding site" evidence="1">
    <location>
        <position position="190"/>
    </location>
    <ligand>
        <name>dUMP</name>
        <dbReference type="ChEBI" id="CHEBI:246422"/>
        <note>ligand shared between dimeric partners</note>
    </ligand>
</feature>
<dbReference type="PaxDb" id="572546-Arcpr_0253"/>
<comment type="similarity">
    <text evidence="1">Belongs to the thymidylate synthase ThyX family.</text>
</comment>
<dbReference type="Gene3D" id="3.30.1360.170">
    <property type="match status" value="1"/>
</dbReference>
<dbReference type="NCBIfam" id="TIGR02170">
    <property type="entry name" value="thyX"/>
    <property type="match status" value="1"/>
</dbReference>
<dbReference type="Proteomes" id="UP000001901">
    <property type="component" value="Chromosome"/>
</dbReference>
<dbReference type="GO" id="GO:0004799">
    <property type="term" value="F:thymidylate synthase activity"/>
    <property type="evidence" value="ECO:0007669"/>
    <property type="project" value="TreeGrafter"/>
</dbReference>
<dbReference type="EMBL" id="CP001857">
    <property type="protein sequence ID" value="ADB57323.1"/>
    <property type="molecule type" value="Genomic_DNA"/>
</dbReference>
<dbReference type="Pfam" id="PF02511">
    <property type="entry name" value="Thy1"/>
    <property type="match status" value="1"/>
</dbReference>
<protein>
    <recommendedName>
        <fullName evidence="1">Flavin-dependent thymidylate synthase</fullName>
        <shortName evidence="1">FDTS</shortName>
        <ecNumber evidence="1">2.1.1.148</ecNumber>
    </recommendedName>
    <alternativeName>
        <fullName evidence="1">FAD-dependent thymidylate synthase</fullName>
    </alternativeName>
    <alternativeName>
        <fullName evidence="1">Thymidylate synthase ThyX</fullName>
        <shortName evidence="1">TS</shortName>
        <shortName evidence="1">TSase</shortName>
    </alternativeName>
</protein>
<dbReference type="InterPro" id="IPR036098">
    <property type="entry name" value="Thymidylate_synthase_ThyX_sf"/>
</dbReference>
<feature type="binding site" evidence="1">
    <location>
        <position position="185"/>
    </location>
    <ligand>
        <name>FAD</name>
        <dbReference type="ChEBI" id="CHEBI:57692"/>
        <note>ligand shared between neighboring subunits</note>
    </ligand>
</feature>
<dbReference type="PROSITE" id="PS51331">
    <property type="entry name" value="THYX"/>
    <property type="match status" value="1"/>
</dbReference>
<keyword evidence="3" id="KW-1185">Reference proteome</keyword>
<dbReference type="CDD" id="cd20175">
    <property type="entry name" value="ThyX"/>
    <property type="match status" value="1"/>
</dbReference>
<dbReference type="STRING" id="572546.Arcpr_0253"/>
<gene>
    <name evidence="1" type="primary">thyX</name>
    <name evidence="2" type="ordered locus">Arcpr_0253</name>
</gene>
<keyword evidence="1" id="KW-0285">Flavoprotein</keyword>
<comment type="catalytic activity">
    <reaction evidence="1">
        <text>dUMP + (6R)-5,10-methylene-5,6,7,8-tetrahydrofolate + NADPH + H(+) = dTMP + (6S)-5,6,7,8-tetrahydrofolate + NADP(+)</text>
        <dbReference type="Rhea" id="RHEA:29043"/>
        <dbReference type="ChEBI" id="CHEBI:15378"/>
        <dbReference type="ChEBI" id="CHEBI:15636"/>
        <dbReference type="ChEBI" id="CHEBI:57453"/>
        <dbReference type="ChEBI" id="CHEBI:57783"/>
        <dbReference type="ChEBI" id="CHEBI:58349"/>
        <dbReference type="ChEBI" id="CHEBI:63528"/>
        <dbReference type="ChEBI" id="CHEBI:246422"/>
        <dbReference type="EC" id="2.1.1.148"/>
    </reaction>
</comment>
<dbReference type="GO" id="GO:0006235">
    <property type="term" value="P:dTTP biosynthetic process"/>
    <property type="evidence" value="ECO:0007669"/>
    <property type="project" value="UniProtKB-UniRule"/>
</dbReference>
<evidence type="ECO:0000313" key="3">
    <source>
        <dbReference type="Proteomes" id="UP000001901"/>
    </source>
</evidence>
<name>D2RG98_ARCPA</name>
<keyword evidence="1 2" id="KW-0808">Transferase</keyword>
<dbReference type="KEGG" id="apo:Arcpr_0253"/>
<proteinExistence type="inferred from homology"/>
<keyword evidence="1" id="KW-0274">FAD</keyword>
<reference evidence="2 3" key="1">
    <citation type="journal article" date="2010" name="Stand. Genomic Sci.">
        <title>Complete genome sequence of Archaeoglobus profundus type strain (AV18).</title>
        <authorList>
            <person name="von Jan M."/>
            <person name="Lapidus A."/>
            <person name="Del Rio T.G."/>
            <person name="Copeland A."/>
            <person name="Tice H."/>
            <person name="Cheng J.F."/>
            <person name="Lucas S."/>
            <person name="Chen F."/>
            <person name="Nolan M."/>
            <person name="Goodwin L."/>
            <person name="Han C."/>
            <person name="Pitluck S."/>
            <person name="Liolios K."/>
            <person name="Ivanova N."/>
            <person name="Mavromatis K."/>
            <person name="Ovchinnikova G."/>
            <person name="Chertkov O."/>
            <person name="Pati A."/>
            <person name="Chen A."/>
            <person name="Palaniappan K."/>
            <person name="Land M."/>
            <person name="Hauser L."/>
            <person name="Chang Y.J."/>
            <person name="Jeffries C.D."/>
            <person name="Saunders E."/>
            <person name="Brettin T."/>
            <person name="Detter J.C."/>
            <person name="Chain P."/>
            <person name="Eichinger K."/>
            <person name="Huber H."/>
            <person name="Spring S."/>
            <person name="Rohde M."/>
            <person name="Goker M."/>
            <person name="Wirth R."/>
            <person name="Woyke T."/>
            <person name="Bristow J."/>
            <person name="Eisen J.A."/>
            <person name="Markowitz V."/>
            <person name="Hugenholtz P."/>
            <person name="Kyrpides N.C."/>
            <person name="Klenk H.P."/>
        </authorList>
    </citation>
    <scope>NUCLEOTIDE SEQUENCE [LARGE SCALE GENOMIC DNA]</scope>
    <source>
        <strain evidence="3">DSM 5631 / JCM 9629 / NBRC 100127 / Av18</strain>
    </source>
</reference>
<dbReference type="GO" id="GO:0050797">
    <property type="term" value="F:thymidylate synthase (FAD) activity"/>
    <property type="evidence" value="ECO:0007669"/>
    <property type="project" value="UniProtKB-UniRule"/>
</dbReference>
<comment type="caution">
    <text evidence="1">Lacks conserved residue(s) required for the propagation of feature annotation.</text>
</comment>
<feature type="binding site" description="in other chain" evidence="1">
    <location>
        <position position="163"/>
    </location>
    <ligand>
        <name>dUMP</name>
        <dbReference type="ChEBI" id="CHEBI:246422"/>
        <note>ligand shared between dimeric partners</note>
    </ligand>
</feature>
<feature type="binding site" evidence="1">
    <location>
        <position position="69"/>
    </location>
    <ligand>
        <name>FAD</name>
        <dbReference type="ChEBI" id="CHEBI:57692"/>
        <note>ligand shared between neighboring subunits</note>
    </ligand>
</feature>
<dbReference type="HAMAP" id="MF_01408">
    <property type="entry name" value="ThyX"/>
    <property type="match status" value="1"/>
</dbReference>
<comment type="function">
    <text evidence="1">Catalyzes the reductive methylation of 2'-deoxyuridine-5'-monophosphate (dUMP) to 2'-deoxythymidine-5'-monophosphate (dTMP) while utilizing 5,10-methylenetetrahydrofolate (mTHF) as the methyl donor, and NADPH and FADH(2) as the reductant.</text>
</comment>
<keyword evidence="1" id="KW-0545">Nucleotide biosynthesis</keyword>
<dbReference type="GO" id="GO:0070402">
    <property type="term" value="F:NADPH binding"/>
    <property type="evidence" value="ECO:0007669"/>
    <property type="project" value="TreeGrafter"/>
</dbReference>
<dbReference type="AlphaFoldDB" id="D2RG98"/>
<sequence>MEDNLSYLSEVDKNLKVIQLTLFMVKVELLRYTPDGIKLIAESCRVSGIPPDISDEEVVRMVVENDYSSVLEHIVFTFDVSEISVALSRELLEHRIASHTARSTRYHDERNFGYVIPPPIRNDPELVEMFKQAMESAREHYVKVFDKMIEKGYSKEKAREVARYVLPMATHTHYVWTINARSLINFLGLRLCKRAAPEIRELAQKIYDIVVKIYPEIFENIGCRGYNLGLCPENEARPKDCPYAKIIPTKKKIKETWKGKVQK</sequence>
<evidence type="ECO:0000256" key="1">
    <source>
        <dbReference type="HAMAP-Rule" id="MF_01408"/>
    </source>
</evidence>
<dbReference type="HOGENOM" id="CLU_077585_0_0_2"/>
<accession>D2RG98</accession>
<feature type="binding site" description="in other chain" evidence="1">
    <location>
        <begin position="103"/>
        <end position="105"/>
    </location>
    <ligand>
        <name>dUMP</name>
        <dbReference type="ChEBI" id="CHEBI:246422"/>
        <note>ligand shared between dimeric partners</note>
    </ligand>
</feature>
<dbReference type="SUPFAM" id="SSF69796">
    <property type="entry name" value="Thymidylate synthase-complementing protein Thy1"/>
    <property type="match status" value="1"/>
</dbReference>
<dbReference type="PANTHER" id="PTHR34934">
    <property type="entry name" value="FLAVIN-DEPENDENT THYMIDYLATE SYNTHASE"/>
    <property type="match status" value="1"/>
</dbReference>
<dbReference type="eggNOG" id="arCOG01883">
    <property type="taxonomic scope" value="Archaea"/>
</dbReference>
<keyword evidence="1 2" id="KW-0489">Methyltransferase</keyword>
<comment type="pathway">
    <text evidence="1">Pyrimidine metabolism; dTTP biosynthesis.</text>
</comment>
<feature type="binding site" evidence="1">
    <location>
        <begin position="179"/>
        <end position="181"/>
    </location>
    <ligand>
        <name>FAD</name>
        <dbReference type="ChEBI" id="CHEBI:57692"/>
        <note>ligand shared between neighboring subunits</note>
    </ligand>
</feature>
<dbReference type="GO" id="GO:0006231">
    <property type="term" value="P:dTMP biosynthetic process"/>
    <property type="evidence" value="ECO:0007669"/>
    <property type="project" value="UniProtKB-UniRule"/>
</dbReference>
<dbReference type="EC" id="2.1.1.148" evidence="1"/>